<dbReference type="WBParaSite" id="ACAC_0000973401-mRNA-1">
    <property type="protein sequence ID" value="ACAC_0000973401-mRNA-1"/>
    <property type="gene ID" value="ACAC_0000973401"/>
</dbReference>
<name>A0A0K0DFI9_ANGCA</name>
<sequence length="76" mass="8032">MFGLVRQPGITEATSDHYVTSELAKQCGEAIKENLKERGGAVMVEAAAAADARLVQVSVAAVDVAVGVVGRWLTYR</sequence>
<proteinExistence type="predicted"/>
<dbReference type="AlphaFoldDB" id="A0A0K0DFI9"/>
<dbReference type="Proteomes" id="UP000035642">
    <property type="component" value="Unassembled WGS sequence"/>
</dbReference>
<keyword evidence="1" id="KW-1185">Reference proteome</keyword>
<evidence type="ECO:0000313" key="2">
    <source>
        <dbReference type="WBParaSite" id="ACAC_0000973401-mRNA-1"/>
    </source>
</evidence>
<organism evidence="1 2">
    <name type="scientific">Angiostrongylus cantonensis</name>
    <name type="common">Rat lungworm</name>
    <dbReference type="NCBI Taxonomy" id="6313"/>
    <lineage>
        <taxon>Eukaryota</taxon>
        <taxon>Metazoa</taxon>
        <taxon>Ecdysozoa</taxon>
        <taxon>Nematoda</taxon>
        <taxon>Chromadorea</taxon>
        <taxon>Rhabditida</taxon>
        <taxon>Rhabditina</taxon>
        <taxon>Rhabditomorpha</taxon>
        <taxon>Strongyloidea</taxon>
        <taxon>Metastrongylidae</taxon>
        <taxon>Angiostrongylus</taxon>
    </lineage>
</organism>
<evidence type="ECO:0000313" key="1">
    <source>
        <dbReference type="Proteomes" id="UP000035642"/>
    </source>
</evidence>
<accession>A0A0K0DFI9</accession>
<reference evidence="1" key="1">
    <citation type="submission" date="2012-09" db="EMBL/GenBank/DDBJ databases">
        <authorList>
            <person name="Martin A.A."/>
        </authorList>
    </citation>
    <scope>NUCLEOTIDE SEQUENCE</scope>
</reference>
<protein>
    <submittedName>
        <fullName evidence="2">DUF768 domain-containing protein</fullName>
    </submittedName>
</protein>
<reference evidence="2" key="2">
    <citation type="submission" date="2017-02" db="UniProtKB">
        <authorList>
            <consortium name="WormBaseParasite"/>
        </authorList>
    </citation>
    <scope>IDENTIFICATION</scope>
</reference>